<dbReference type="InterPro" id="IPR036361">
    <property type="entry name" value="SAP_dom_sf"/>
</dbReference>
<gene>
    <name evidence="3" type="ORF">DME_LOCUS6806</name>
</gene>
<sequence>MANTRSRRSANAADNLNPAMIYLLDTIRLKGELQLRGLKTTGNKGILADRLQDAVSQERSLPLGSKVLGDMEEKQRLKRFAEKKNAKSDSPFCTNKVEFEDDLNEQDEQARTNFPNESAAEDVKDIAEARMGEEKKFFDNNKLPKSTNMNSKEPKKVDEKEKESTKSKQAVNEKISEKKECVNVRKKLPLRLQSPVDVLDSIFDQQAELLSNKFKSEQQKATERQNLEMMKRRQSVAPFSQMSASIERRRQTNECSKANVDIHSSPVDQSLNVENVLGRRDLLMELPAPPPFPVLEEAVESSLASTEFNNKKGEKLNEDIREKIIENFVENHVKASLLAVESSSLSPDFKFSTIDSPSASTAPTFVVQAISSRLKETEFHNMMKNNSSDCIRKIISATDEEKVMLQKGFVKDIPLSINSATYINIETLNCTKIAENQTTYGDNNEFFIEEVAYTNPPAEMLIKTLLDELVEAVCNVHLGDIHLFST</sequence>
<evidence type="ECO:0000259" key="2">
    <source>
        <dbReference type="PROSITE" id="PS50800"/>
    </source>
</evidence>
<feature type="compositionally biased region" description="Basic and acidic residues" evidence="1">
    <location>
        <begin position="152"/>
        <end position="166"/>
    </location>
</feature>
<evidence type="ECO:0000256" key="1">
    <source>
        <dbReference type="SAM" id="MobiDB-lite"/>
    </source>
</evidence>
<reference evidence="6" key="1">
    <citation type="submission" date="2016-04" db="UniProtKB">
        <authorList>
            <consortium name="WormBaseParasite"/>
        </authorList>
    </citation>
    <scope>IDENTIFICATION</scope>
</reference>
<dbReference type="STRING" id="318479.A0A0N4U6A9"/>
<evidence type="ECO:0000313" key="5">
    <source>
        <dbReference type="Proteomes" id="UP000274756"/>
    </source>
</evidence>
<organism evidence="4 6">
    <name type="scientific">Dracunculus medinensis</name>
    <name type="common">Guinea worm</name>
    <dbReference type="NCBI Taxonomy" id="318479"/>
    <lineage>
        <taxon>Eukaryota</taxon>
        <taxon>Metazoa</taxon>
        <taxon>Ecdysozoa</taxon>
        <taxon>Nematoda</taxon>
        <taxon>Chromadorea</taxon>
        <taxon>Rhabditida</taxon>
        <taxon>Spirurina</taxon>
        <taxon>Dracunculoidea</taxon>
        <taxon>Dracunculidae</taxon>
        <taxon>Dracunculus</taxon>
    </lineage>
</organism>
<dbReference type="WBParaSite" id="DME_0000244601-mRNA-1">
    <property type="protein sequence ID" value="DME_0000244601-mRNA-1"/>
    <property type="gene ID" value="DME_0000244601"/>
</dbReference>
<dbReference type="Proteomes" id="UP000038040">
    <property type="component" value="Unplaced"/>
</dbReference>
<dbReference type="AlphaFoldDB" id="A0A0N4U6A9"/>
<dbReference type="SUPFAM" id="SSF68906">
    <property type="entry name" value="SAP domain"/>
    <property type="match status" value="1"/>
</dbReference>
<evidence type="ECO:0000313" key="4">
    <source>
        <dbReference type="Proteomes" id="UP000038040"/>
    </source>
</evidence>
<dbReference type="Gene3D" id="1.10.720.30">
    <property type="entry name" value="SAP domain"/>
    <property type="match status" value="1"/>
</dbReference>
<keyword evidence="5" id="KW-1185">Reference proteome</keyword>
<dbReference type="InterPro" id="IPR003034">
    <property type="entry name" value="SAP_dom"/>
</dbReference>
<feature type="region of interest" description="Disordered" evidence="1">
    <location>
        <begin position="135"/>
        <end position="172"/>
    </location>
</feature>
<dbReference type="EMBL" id="UYYG01001157">
    <property type="protein sequence ID" value="VDN56833.1"/>
    <property type="molecule type" value="Genomic_DNA"/>
</dbReference>
<evidence type="ECO:0000313" key="6">
    <source>
        <dbReference type="WBParaSite" id="DME_0000244601-mRNA-1"/>
    </source>
</evidence>
<reference evidence="3 5" key="2">
    <citation type="submission" date="2018-11" db="EMBL/GenBank/DDBJ databases">
        <authorList>
            <consortium name="Pathogen Informatics"/>
        </authorList>
    </citation>
    <scope>NUCLEOTIDE SEQUENCE [LARGE SCALE GENOMIC DNA]</scope>
</reference>
<dbReference type="Proteomes" id="UP000274756">
    <property type="component" value="Unassembled WGS sequence"/>
</dbReference>
<dbReference type="OrthoDB" id="5348404at2759"/>
<evidence type="ECO:0000313" key="3">
    <source>
        <dbReference type="EMBL" id="VDN56833.1"/>
    </source>
</evidence>
<proteinExistence type="predicted"/>
<protein>
    <submittedName>
        <fullName evidence="6">SAP domain-containing protein</fullName>
    </submittedName>
</protein>
<name>A0A0N4U6A9_DRAME</name>
<dbReference type="PROSITE" id="PS50800">
    <property type="entry name" value="SAP"/>
    <property type="match status" value="1"/>
</dbReference>
<accession>A0A0N4U6A9</accession>
<feature type="domain" description="SAP" evidence="2">
    <location>
        <begin position="21"/>
        <end position="55"/>
    </location>
</feature>